<accession>A0A4Y7LPZ2</accession>
<evidence type="ECO:0000313" key="6">
    <source>
        <dbReference type="EMBL" id="SVE69962.1"/>
    </source>
</evidence>
<keyword evidence="3" id="KW-0496">Mitochondrion</keyword>
<evidence type="ECO:0000256" key="4">
    <source>
        <dbReference type="ARBA" id="ARBA00053669"/>
    </source>
</evidence>
<evidence type="ECO:0000256" key="5">
    <source>
        <dbReference type="ARBA" id="ARBA00073331"/>
    </source>
</evidence>
<dbReference type="PANTHER" id="PTHR21043:SF0">
    <property type="entry name" value="MITOCHONDRIAL ASSEMBLY OF RIBOSOMAL LARGE SUBUNIT PROTEIN 1"/>
    <property type="match status" value="1"/>
</dbReference>
<comment type="subcellular location">
    <subcellularLocation>
        <location evidence="1">Mitochondrion</location>
    </subcellularLocation>
</comment>
<evidence type="ECO:0000256" key="3">
    <source>
        <dbReference type="ARBA" id="ARBA00023128"/>
    </source>
</evidence>
<comment type="function">
    <text evidence="4">Required for normal mitochondrial ribosome function and mitochondrial translation. May play a role in ribosome biogenesis by preventing premature association of the 28S and 39S ribosomal subunits. Interacts with mitochondrial ribosomal protein uL14m (MRPL14), probably blocking formation of intersubunit bridge B8, preventing association of the 28S and 39S ribosomal subunits. Addition to isolated mitochondrial ribosomal subunits partially inhibits translation, probably by interfering with the association of the 28S and 39S ribosomal subunits and the formation of functional ribosomes. May also participate in the assembly and/or regulation of the stability of the large subunit of the mitochondrial ribosome. May function as a ribosomal silencing factor.</text>
</comment>
<dbReference type="InterPro" id="IPR004394">
    <property type="entry name" value="Iojap/RsfS/C7orf30"/>
</dbReference>
<proteinExistence type="evidence at transcript level"/>
<dbReference type="Pfam" id="PF02410">
    <property type="entry name" value="RsfS"/>
    <property type="match status" value="1"/>
</dbReference>
<dbReference type="GO" id="GO:0017148">
    <property type="term" value="P:negative regulation of translation"/>
    <property type="evidence" value="ECO:0007669"/>
    <property type="project" value="TreeGrafter"/>
</dbReference>
<dbReference type="FunFam" id="3.30.460.10:FF:000018">
    <property type="entry name" value="Mitochondrial assembly of ribosomal large subunit 1"/>
    <property type="match status" value="1"/>
</dbReference>
<dbReference type="EMBL" id="LR000343">
    <property type="protein sequence ID" value="SVE69962.1"/>
    <property type="molecule type" value="mRNA"/>
</dbReference>
<dbReference type="GO" id="GO:0005739">
    <property type="term" value="C:mitochondrion"/>
    <property type="evidence" value="ECO:0007669"/>
    <property type="project" value="UniProtKB-SubCell"/>
</dbReference>
<organism evidence="6">
    <name type="scientific">Eubosmina coregoni</name>
    <dbReference type="NCBI Taxonomy" id="186181"/>
    <lineage>
        <taxon>Eukaryota</taxon>
        <taxon>Metazoa</taxon>
        <taxon>Ecdysozoa</taxon>
        <taxon>Arthropoda</taxon>
        <taxon>Crustacea</taxon>
        <taxon>Branchiopoda</taxon>
        <taxon>Diplostraca</taxon>
        <taxon>Cladocera</taxon>
        <taxon>Anomopoda</taxon>
        <taxon>Bosminidae</taxon>
        <taxon>Eubosmina</taxon>
    </lineage>
</organism>
<dbReference type="NCBIfam" id="TIGR00090">
    <property type="entry name" value="rsfS_iojap_ybeB"/>
    <property type="match status" value="1"/>
</dbReference>
<dbReference type="GO" id="GO:0043023">
    <property type="term" value="F:ribosomal large subunit binding"/>
    <property type="evidence" value="ECO:0007669"/>
    <property type="project" value="TreeGrafter"/>
</dbReference>
<reference evidence="6" key="1">
    <citation type="submission" date="2018-08" db="EMBL/GenBank/DDBJ databases">
        <authorList>
            <person name="Cornetti L."/>
        </authorList>
    </citation>
    <scope>NUCLEOTIDE SEQUENCE</scope>
    <source>
        <strain evidence="6">FI-BAL1-1</strain>
    </source>
</reference>
<name>A0A4Y7LPZ2_9CRUS</name>
<dbReference type="InterPro" id="IPR043519">
    <property type="entry name" value="NT_sf"/>
</dbReference>
<dbReference type="PANTHER" id="PTHR21043">
    <property type="entry name" value="IOJAP SUPERFAMILY ORTHOLOG"/>
    <property type="match status" value="1"/>
</dbReference>
<dbReference type="AlphaFoldDB" id="A0A4Y7LPZ2"/>
<sequence>MGSTGTEFVSEFTKFVATADANWVKKDILLSKMSTSPFNWPKKYQSLSNGNKTSTKHNVNIQENISEFEGQWQEIGGAEDEEEFDEFKGISLKRGLTGVFDIEEFVDILRLEKLNDIAVIAVAPDLQYVDFMVISTGKSARQMTAIATFIRRLFKQRRLPTDAVPVIEGKDNKDWIAMDLGNIALHIFSKKARATYDLETLWTCGSKYDDLSDEAEDILSTLMKQHFPNSQHKSS</sequence>
<dbReference type="HAMAP" id="MF_01477">
    <property type="entry name" value="Iojap_RsfS"/>
    <property type="match status" value="1"/>
</dbReference>
<dbReference type="Gene3D" id="3.30.460.10">
    <property type="entry name" value="Beta Polymerase, domain 2"/>
    <property type="match status" value="1"/>
</dbReference>
<evidence type="ECO:0000256" key="1">
    <source>
        <dbReference type="ARBA" id="ARBA00004173"/>
    </source>
</evidence>
<dbReference type="SUPFAM" id="SSF81301">
    <property type="entry name" value="Nucleotidyltransferase"/>
    <property type="match status" value="1"/>
</dbReference>
<gene>
    <name evidence="6" type="primary">EOG090X0AI9</name>
</gene>
<evidence type="ECO:0000256" key="2">
    <source>
        <dbReference type="ARBA" id="ARBA00010574"/>
    </source>
</evidence>
<comment type="similarity">
    <text evidence="2">Belongs to the Iojap/RsfS family.</text>
</comment>
<dbReference type="GO" id="GO:0090071">
    <property type="term" value="P:negative regulation of ribosome biogenesis"/>
    <property type="evidence" value="ECO:0007669"/>
    <property type="project" value="TreeGrafter"/>
</dbReference>
<protein>
    <recommendedName>
        <fullName evidence="5">Mitochondrial assembly of ribosomal large subunit protein 1</fullName>
    </recommendedName>
</protein>